<comment type="caution">
    <text evidence="1">The sequence shown here is derived from an EMBL/GenBank/DDBJ whole genome shotgun (WGS) entry which is preliminary data.</text>
</comment>
<organism evidence="1 2">
    <name type="scientific">Photobacterium aphoticum</name>
    <dbReference type="NCBI Taxonomy" id="754436"/>
    <lineage>
        <taxon>Bacteria</taxon>
        <taxon>Pseudomonadati</taxon>
        <taxon>Pseudomonadota</taxon>
        <taxon>Gammaproteobacteria</taxon>
        <taxon>Vibrionales</taxon>
        <taxon>Vibrionaceae</taxon>
        <taxon>Photobacterium</taxon>
    </lineage>
</organism>
<dbReference type="Proteomes" id="UP000029227">
    <property type="component" value="Unassembled WGS sequence"/>
</dbReference>
<accession>A0A090QVK8</accession>
<reference evidence="1 2" key="1">
    <citation type="journal article" date="2014" name="Genome Announc.">
        <title>Draft Genome Sequences of Two Vibrionaceae Species, Vibrio ponticus C121 and Photobacterium aphoticum C119, Isolated as Coral Reef Microbiota.</title>
        <authorList>
            <person name="Al-saari N."/>
            <person name="Meirelles P.M."/>
            <person name="Mino S."/>
            <person name="Suda W."/>
            <person name="Oshima K."/>
            <person name="Hattori M."/>
            <person name="Ohkuma M."/>
            <person name="Thompson F.L."/>
            <person name="Gomez-Gil B."/>
            <person name="Sawabe T."/>
            <person name="Sawabe T."/>
        </authorList>
    </citation>
    <scope>NUCLEOTIDE SEQUENCE [LARGE SCALE GENOMIC DNA]</scope>
    <source>
        <strain evidence="1 2">JCM 19237</strain>
    </source>
</reference>
<protein>
    <submittedName>
        <fullName evidence="1">Putative methyltransferase Atu0936</fullName>
    </submittedName>
</protein>
<keyword evidence="1" id="KW-0489">Methyltransferase</keyword>
<sequence>MGEAGAHVDNFMGPEVYYSSLGTQGFLRLFMEMGCVIRHVEFDQYPELHTYMIIEKG</sequence>
<dbReference type="eggNOG" id="COG2226">
    <property type="taxonomic scope" value="Bacteria"/>
</dbReference>
<evidence type="ECO:0000313" key="2">
    <source>
        <dbReference type="Proteomes" id="UP000029227"/>
    </source>
</evidence>
<dbReference type="STRING" id="754436.JCM19237_4651"/>
<dbReference type="GO" id="GO:0008168">
    <property type="term" value="F:methyltransferase activity"/>
    <property type="evidence" value="ECO:0007669"/>
    <property type="project" value="UniProtKB-KW"/>
</dbReference>
<dbReference type="AlphaFoldDB" id="A0A090QVK8"/>
<evidence type="ECO:0000313" key="1">
    <source>
        <dbReference type="EMBL" id="GAL07235.1"/>
    </source>
</evidence>
<name>A0A090QVK8_9GAMM</name>
<gene>
    <name evidence="1" type="ORF">JCM19237_4651</name>
</gene>
<proteinExistence type="predicted"/>
<dbReference type="GO" id="GO:0032259">
    <property type="term" value="P:methylation"/>
    <property type="evidence" value="ECO:0007669"/>
    <property type="project" value="UniProtKB-KW"/>
</dbReference>
<dbReference type="EMBL" id="BBMN01000015">
    <property type="protein sequence ID" value="GAL07235.1"/>
    <property type="molecule type" value="Genomic_DNA"/>
</dbReference>
<keyword evidence="1" id="KW-0808">Transferase</keyword>